<gene>
    <name evidence="1" type="ORF">M5K25_026352</name>
</gene>
<reference evidence="1 2" key="1">
    <citation type="journal article" date="2024" name="Plant Biotechnol. J.">
        <title>Dendrobium thyrsiflorum genome and its molecular insights into genes involved in important horticultural traits.</title>
        <authorList>
            <person name="Chen B."/>
            <person name="Wang J.Y."/>
            <person name="Zheng P.J."/>
            <person name="Li K.L."/>
            <person name="Liang Y.M."/>
            <person name="Chen X.F."/>
            <person name="Zhang C."/>
            <person name="Zhao X."/>
            <person name="He X."/>
            <person name="Zhang G.Q."/>
            <person name="Liu Z.J."/>
            <person name="Xu Q."/>
        </authorList>
    </citation>
    <scope>NUCLEOTIDE SEQUENCE [LARGE SCALE GENOMIC DNA]</scope>
    <source>
        <strain evidence="1">GZMU011</strain>
    </source>
</reference>
<proteinExistence type="predicted"/>
<evidence type="ECO:0000313" key="2">
    <source>
        <dbReference type="Proteomes" id="UP001552299"/>
    </source>
</evidence>
<evidence type="ECO:0000313" key="1">
    <source>
        <dbReference type="EMBL" id="KAL0904266.1"/>
    </source>
</evidence>
<protein>
    <submittedName>
        <fullName evidence="1">Uncharacterized protein</fullName>
    </submittedName>
</protein>
<comment type="caution">
    <text evidence="1">The sequence shown here is derived from an EMBL/GenBank/DDBJ whole genome shotgun (WGS) entry which is preliminary data.</text>
</comment>
<keyword evidence="2" id="KW-1185">Reference proteome</keyword>
<organism evidence="1 2">
    <name type="scientific">Dendrobium thyrsiflorum</name>
    <name type="common">Pinecone-like raceme dendrobium</name>
    <name type="synonym">Orchid</name>
    <dbReference type="NCBI Taxonomy" id="117978"/>
    <lineage>
        <taxon>Eukaryota</taxon>
        <taxon>Viridiplantae</taxon>
        <taxon>Streptophyta</taxon>
        <taxon>Embryophyta</taxon>
        <taxon>Tracheophyta</taxon>
        <taxon>Spermatophyta</taxon>
        <taxon>Magnoliopsida</taxon>
        <taxon>Liliopsida</taxon>
        <taxon>Asparagales</taxon>
        <taxon>Orchidaceae</taxon>
        <taxon>Epidendroideae</taxon>
        <taxon>Malaxideae</taxon>
        <taxon>Dendrobiinae</taxon>
        <taxon>Dendrobium</taxon>
    </lineage>
</organism>
<accession>A0ABD0TX32</accession>
<dbReference type="Proteomes" id="UP001552299">
    <property type="component" value="Unassembled WGS sequence"/>
</dbReference>
<dbReference type="EMBL" id="JANQDX010000019">
    <property type="protein sequence ID" value="KAL0904266.1"/>
    <property type="molecule type" value="Genomic_DNA"/>
</dbReference>
<name>A0ABD0TX32_DENTH</name>
<sequence length="194" mass="22100">MGRELEDIIKISLSKEYRNGIFHFEELWKKTPLVSKGLLLLHRTGEGETDWTTPPYQDGESDWATLPHKERKSDWATLPHQKGKKNSDFSATPSWWKSIGFIIMVPRNNVKHENIKMNASNIIAKVKNKVLELFVAKLIKADSFKGFHHVACDLGLVLGPITVTNNNRLIYWKKPLEGCFKLNTDGAKNNFNAG</sequence>
<dbReference type="AlphaFoldDB" id="A0ABD0TX32"/>